<dbReference type="AlphaFoldDB" id="A0A8T9MZI6"/>
<sequence length="435" mass="47743">MKRRARVAVVGAGWAGLAAAANLADNADVVLFEAGRTAGGRARTVASRNGFSFLDNGQHLLLGAYHGVFDLLRRVGAETAHRREAMNWQMHGGMKLHTAPLPAPLHLLWGVLFARNLPAHRKYGLLRHMRALRHWHKNGLPDQTVGEWLRARQVCAASVAQFWQPLVLAALNTPVQTASLRVLANVLADGVWRKRGDSDFCLPNRDLGAFFVEPVLRYLVAHGGEFVPQCRIGRLRRDDDGAYRLAGRTFDAAVLAVAPQHLAALLPEALFAPHADTFAAMRHHAITTVYLRYRERVRLPAVMTGVSDGTAHWLIDRSRLNGANEIAAVISVSEQYGIDAPGQWYERVCADVRRVCPQLGEAVAHQVITEKRATVAAEAGRVLPDVSAWRAQGLYAAGDWLHPRYPATLEAAVQSGSEAARQCLHDWGVRADAAF</sequence>
<keyword evidence="1" id="KW-0732">Signal</keyword>
<evidence type="ECO:0000256" key="1">
    <source>
        <dbReference type="SAM" id="SignalP"/>
    </source>
</evidence>
<dbReference type="InterPro" id="IPR050464">
    <property type="entry name" value="Zeta_carotene_desat/Oxidored"/>
</dbReference>
<dbReference type="EMBL" id="CP091521">
    <property type="protein sequence ID" value="UOP05203.2"/>
    <property type="molecule type" value="Genomic_DNA"/>
</dbReference>
<dbReference type="Pfam" id="PF01593">
    <property type="entry name" value="Amino_oxidase"/>
    <property type="match status" value="1"/>
</dbReference>
<feature type="signal peptide" evidence="1">
    <location>
        <begin position="1"/>
        <end position="20"/>
    </location>
</feature>
<dbReference type="PANTHER" id="PTHR42923:SF47">
    <property type="entry name" value="BLR3003 PROTEIN"/>
    <property type="match status" value="1"/>
</dbReference>
<feature type="domain" description="Amine oxidase" evidence="2">
    <location>
        <begin position="15"/>
        <end position="424"/>
    </location>
</feature>
<dbReference type="Proteomes" id="UP000831534">
    <property type="component" value="Chromosome"/>
</dbReference>
<protein>
    <submittedName>
        <fullName evidence="3">Hydroxysqualene dehydroxylase HpnE</fullName>
        <ecNumber evidence="3">1.17.8.1</ecNumber>
    </submittedName>
</protein>
<organism evidence="3 4">
    <name type="scientific">Conchiformibius kuhniae</name>
    <dbReference type="NCBI Taxonomy" id="211502"/>
    <lineage>
        <taxon>Bacteria</taxon>
        <taxon>Pseudomonadati</taxon>
        <taxon>Pseudomonadota</taxon>
        <taxon>Betaproteobacteria</taxon>
        <taxon>Neisseriales</taxon>
        <taxon>Neisseriaceae</taxon>
        <taxon>Conchiformibius</taxon>
    </lineage>
</organism>
<dbReference type="KEGG" id="ckh:LVJ77_02905"/>
<keyword evidence="3" id="KW-0560">Oxidoreductase</keyword>
<evidence type="ECO:0000313" key="4">
    <source>
        <dbReference type="Proteomes" id="UP000831534"/>
    </source>
</evidence>
<dbReference type="InterPro" id="IPR017830">
    <property type="entry name" value="SQase_HpnE"/>
</dbReference>
<name>A0A8T9MZI6_9NEIS</name>
<dbReference type="EC" id="1.17.8.1" evidence="3"/>
<evidence type="ECO:0000259" key="2">
    <source>
        <dbReference type="Pfam" id="PF01593"/>
    </source>
</evidence>
<dbReference type="InterPro" id="IPR036188">
    <property type="entry name" value="FAD/NAD-bd_sf"/>
</dbReference>
<dbReference type="SUPFAM" id="SSF51905">
    <property type="entry name" value="FAD/NAD(P)-binding domain"/>
    <property type="match status" value="1"/>
</dbReference>
<accession>A0A8T9MZI6</accession>
<reference evidence="3" key="2">
    <citation type="submission" date="2024-09" db="EMBL/GenBank/DDBJ databases">
        <authorList>
            <person name="Veyrier F.J."/>
        </authorList>
    </citation>
    <scope>NUCLEOTIDE SEQUENCE</scope>
    <source>
        <strain evidence="3">17694</strain>
    </source>
</reference>
<evidence type="ECO:0000313" key="3">
    <source>
        <dbReference type="EMBL" id="UOP05203.2"/>
    </source>
</evidence>
<dbReference type="RefSeq" id="WP_034334194.1">
    <property type="nucleotide sequence ID" value="NZ_CP091521.1"/>
</dbReference>
<dbReference type="Gene3D" id="3.50.50.60">
    <property type="entry name" value="FAD/NAD(P)-binding domain"/>
    <property type="match status" value="1"/>
</dbReference>
<keyword evidence="4" id="KW-1185">Reference proteome</keyword>
<dbReference type="GO" id="GO:0016491">
    <property type="term" value="F:oxidoreductase activity"/>
    <property type="evidence" value="ECO:0007669"/>
    <property type="project" value="UniProtKB-KW"/>
</dbReference>
<reference evidence="3" key="1">
    <citation type="journal article" date="2022" name="Res Sq">
        <title>Evolution of multicellular longitudinally dividing oral cavity symbionts (Neisseriaceae).</title>
        <authorList>
            <person name="Nyongesa S."/>
            <person name="Weber P."/>
            <person name="Bernet E."/>
            <person name="Pullido F."/>
            <person name="Nieckarz M."/>
            <person name="Delaby M."/>
            <person name="Nieves C."/>
            <person name="Viehboeck T."/>
            <person name="Krause N."/>
            <person name="Rivera-Millot A."/>
            <person name="Nakamura A."/>
            <person name="Vischer N."/>
            <person name="VanNieuwenhze M."/>
            <person name="Brun Y."/>
            <person name="Cava F."/>
            <person name="Bulgheresi S."/>
            <person name="Veyrier F."/>
        </authorList>
    </citation>
    <scope>NUCLEOTIDE SEQUENCE</scope>
    <source>
        <strain evidence="3">17694</strain>
    </source>
</reference>
<dbReference type="PANTHER" id="PTHR42923">
    <property type="entry name" value="PROTOPORPHYRINOGEN OXIDASE"/>
    <property type="match status" value="1"/>
</dbReference>
<dbReference type="InterPro" id="IPR002937">
    <property type="entry name" value="Amino_oxidase"/>
</dbReference>
<feature type="chain" id="PRO_5044830862" evidence="1">
    <location>
        <begin position="21"/>
        <end position="435"/>
    </location>
</feature>
<proteinExistence type="predicted"/>
<dbReference type="NCBIfam" id="TIGR03467">
    <property type="entry name" value="HpnE"/>
    <property type="match status" value="1"/>
</dbReference>
<gene>
    <name evidence="3" type="primary">hpnE</name>
    <name evidence="3" type="ORF">LVJ77_02905</name>
</gene>